<proteinExistence type="predicted"/>
<dbReference type="InterPro" id="IPR006675">
    <property type="entry name" value="HDIG_dom"/>
</dbReference>
<dbReference type="AlphaFoldDB" id="A0A2M7K9N5"/>
<evidence type="ECO:0000313" key="3">
    <source>
        <dbReference type="Proteomes" id="UP000231493"/>
    </source>
</evidence>
<name>A0A2M7K9N5_9BACT</name>
<dbReference type="Proteomes" id="UP000231493">
    <property type="component" value="Unassembled WGS sequence"/>
</dbReference>
<reference evidence="3" key="1">
    <citation type="submission" date="2017-09" db="EMBL/GenBank/DDBJ databases">
        <title>Depth-based differentiation of microbial function through sediment-hosted aquifers and enrichment of novel symbionts in the deep terrestrial subsurface.</title>
        <authorList>
            <person name="Probst A.J."/>
            <person name="Ladd B."/>
            <person name="Jarett J.K."/>
            <person name="Geller-Mcgrath D.E."/>
            <person name="Sieber C.M."/>
            <person name="Emerson J.B."/>
            <person name="Anantharaman K."/>
            <person name="Thomas B.C."/>
            <person name="Malmstrom R."/>
            <person name="Stieglmeier M."/>
            <person name="Klingl A."/>
            <person name="Woyke T."/>
            <person name="Ryan C.M."/>
            <person name="Banfield J.F."/>
        </authorList>
    </citation>
    <scope>NUCLEOTIDE SEQUENCE [LARGE SCALE GENOMIC DNA]</scope>
</reference>
<dbReference type="InterPro" id="IPR037522">
    <property type="entry name" value="HD_GYP_dom"/>
</dbReference>
<gene>
    <name evidence="2" type="ORF">COZ58_02330</name>
</gene>
<sequence length="382" mass="43424">MDLNQCREVNKLSAHYNQENDLKKLEKQILQLNALNKISFDLTETTDLEVLLNKIIKYAAEIVEGEAASILLLDKVKRELYFKASLGKKSQEIKEYKVKVGQGIAGWVAEKGESLIINDVTRDNRWNKDFDNAIKFKTKSIICVPLRSEKEIVGVMEVINKKDKTSFDKDDEIILNSFTNQVVIALSNANIIKDLNNYFVNIIEILIQAMENEPLGPKGHFVKVAQLATQMGNKLGVTGKDYENLYYASLLHDLGKMKVKRKIDINFKAEENLHLFQDEVSIHPVVGANMLKQINLFKDLIPMVRHHHENYNGTGYPDGLRGEEIPLGSRIIAVVEDYIKILYNKAIKSPAENDEALKRLFSLAGTKYDPKVINVLKEIINL</sequence>
<dbReference type="PROSITE" id="PS51832">
    <property type="entry name" value="HD_GYP"/>
    <property type="match status" value="1"/>
</dbReference>
<dbReference type="InterPro" id="IPR003607">
    <property type="entry name" value="HD/PDEase_dom"/>
</dbReference>
<evidence type="ECO:0000313" key="2">
    <source>
        <dbReference type="EMBL" id="PIX34857.1"/>
    </source>
</evidence>
<comment type="caution">
    <text evidence="2">The sequence shown here is derived from an EMBL/GenBank/DDBJ whole genome shotgun (WGS) entry which is preliminary data.</text>
</comment>
<evidence type="ECO:0000259" key="1">
    <source>
        <dbReference type="PROSITE" id="PS51832"/>
    </source>
</evidence>
<organism evidence="2 3">
    <name type="scientific">Candidatus Infernicultor aquiphilus</name>
    <dbReference type="NCBI Taxonomy" id="1805029"/>
    <lineage>
        <taxon>Bacteria</taxon>
        <taxon>Pseudomonadati</taxon>
        <taxon>Atribacterota</taxon>
        <taxon>Candidatus Phoenicimicrobiia</taxon>
        <taxon>Candidatus Pheonicimicrobiales</taxon>
        <taxon>Candidatus Phoenicimicrobiaceae</taxon>
        <taxon>Candidatus Infernicultor</taxon>
    </lineage>
</organism>
<dbReference type="PANTHER" id="PTHR43155">
    <property type="entry name" value="CYCLIC DI-GMP PHOSPHODIESTERASE PA4108-RELATED"/>
    <property type="match status" value="1"/>
</dbReference>
<feature type="domain" description="HD-GYP" evidence="1">
    <location>
        <begin position="195"/>
        <end position="382"/>
    </location>
</feature>
<dbReference type="NCBIfam" id="TIGR00277">
    <property type="entry name" value="HDIG"/>
    <property type="match status" value="1"/>
</dbReference>
<dbReference type="PANTHER" id="PTHR43155:SF2">
    <property type="entry name" value="CYCLIC DI-GMP PHOSPHODIESTERASE PA4108"/>
    <property type="match status" value="1"/>
</dbReference>
<protein>
    <recommendedName>
        <fullName evidence="1">HD-GYP domain-containing protein</fullName>
    </recommendedName>
</protein>
<dbReference type="EMBL" id="PFIP01000043">
    <property type="protein sequence ID" value="PIX34857.1"/>
    <property type="molecule type" value="Genomic_DNA"/>
</dbReference>
<dbReference type="CDD" id="cd00077">
    <property type="entry name" value="HDc"/>
    <property type="match status" value="1"/>
</dbReference>
<dbReference type="InterPro" id="IPR029016">
    <property type="entry name" value="GAF-like_dom_sf"/>
</dbReference>
<dbReference type="SUPFAM" id="SSF109604">
    <property type="entry name" value="HD-domain/PDEase-like"/>
    <property type="match status" value="1"/>
</dbReference>
<dbReference type="InterPro" id="IPR003018">
    <property type="entry name" value="GAF"/>
</dbReference>
<dbReference type="SMART" id="SM00065">
    <property type="entry name" value="GAF"/>
    <property type="match status" value="1"/>
</dbReference>
<dbReference type="SUPFAM" id="SSF55781">
    <property type="entry name" value="GAF domain-like"/>
    <property type="match status" value="1"/>
</dbReference>
<dbReference type="Pfam" id="PF13185">
    <property type="entry name" value="GAF_2"/>
    <property type="match status" value="1"/>
</dbReference>
<accession>A0A2M7K9N5</accession>
<dbReference type="Pfam" id="PF13487">
    <property type="entry name" value="HD_5"/>
    <property type="match status" value="1"/>
</dbReference>
<dbReference type="Gene3D" id="1.10.3210.10">
    <property type="entry name" value="Hypothetical protein af1432"/>
    <property type="match status" value="1"/>
</dbReference>
<dbReference type="Gene3D" id="3.30.450.40">
    <property type="match status" value="1"/>
</dbReference>